<proteinExistence type="predicted"/>
<evidence type="ECO:0000256" key="1">
    <source>
        <dbReference type="SAM" id="MobiDB-lite"/>
    </source>
</evidence>
<feature type="compositionally biased region" description="Low complexity" evidence="1">
    <location>
        <begin position="847"/>
        <end position="860"/>
    </location>
</feature>
<comment type="caution">
    <text evidence="2">The sequence shown here is derived from an EMBL/GenBank/DDBJ whole genome shotgun (WGS) entry which is preliminary data.</text>
</comment>
<feature type="compositionally biased region" description="Polar residues" evidence="1">
    <location>
        <begin position="905"/>
        <end position="914"/>
    </location>
</feature>
<gene>
    <name evidence="2" type="ORF">B0J11DRAFT_113699</name>
</gene>
<feature type="compositionally biased region" description="Basic and acidic residues" evidence="1">
    <location>
        <begin position="169"/>
        <end position="178"/>
    </location>
</feature>
<feature type="compositionally biased region" description="Basic and acidic residues" evidence="1">
    <location>
        <begin position="274"/>
        <end position="305"/>
    </location>
</feature>
<feature type="compositionally biased region" description="Basic and acidic residues" evidence="1">
    <location>
        <begin position="834"/>
        <end position="846"/>
    </location>
</feature>
<feature type="compositionally biased region" description="Polar residues" evidence="1">
    <location>
        <begin position="145"/>
        <end position="157"/>
    </location>
</feature>
<feature type="compositionally biased region" description="Basic and acidic residues" evidence="1">
    <location>
        <begin position="330"/>
        <end position="365"/>
    </location>
</feature>
<reference evidence="2" key="1">
    <citation type="journal article" date="2021" name="Nat. Commun.">
        <title>Genetic determinants of endophytism in the Arabidopsis root mycobiome.</title>
        <authorList>
            <person name="Mesny F."/>
            <person name="Miyauchi S."/>
            <person name="Thiergart T."/>
            <person name="Pickel B."/>
            <person name="Atanasova L."/>
            <person name="Karlsson M."/>
            <person name="Huettel B."/>
            <person name="Barry K.W."/>
            <person name="Haridas S."/>
            <person name="Chen C."/>
            <person name="Bauer D."/>
            <person name="Andreopoulos W."/>
            <person name="Pangilinan J."/>
            <person name="LaButti K."/>
            <person name="Riley R."/>
            <person name="Lipzen A."/>
            <person name="Clum A."/>
            <person name="Drula E."/>
            <person name="Henrissat B."/>
            <person name="Kohler A."/>
            <person name="Grigoriev I.V."/>
            <person name="Martin F.M."/>
            <person name="Hacquard S."/>
        </authorList>
    </citation>
    <scope>NUCLEOTIDE SEQUENCE</scope>
    <source>
        <strain evidence="2">MPI-CAGE-CH-0243</strain>
    </source>
</reference>
<dbReference type="Proteomes" id="UP000700596">
    <property type="component" value="Unassembled WGS sequence"/>
</dbReference>
<feature type="compositionally biased region" description="Polar residues" evidence="1">
    <location>
        <begin position="555"/>
        <end position="579"/>
    </location>
</feature>
<feature type="compositionally biased region" description="Polar residues" evidence="1">
    <location>
        <begin position="125"/>
        <end position="136"/>
    </location>
</feature>
<feature type="compositionally biased region" description="Low complexity" evidence="1">
    <location>
        <begin position="366"/>
        <end position="381"/>
    </location>
</feature>
<feature type="region of interest" description="Disordered" evidence="1">
    <location>
        <begin position="1"/>
        <end position="236"/>
    </location>
</feature>
<feature type="compositionally biased region" description="Basic residues" evidence="1">
    <location>
        <begin position="46"/>
        <end position="58"/>
    </location>
</feature>
<feature type="region of interest" description="Disordered" evidence="1">
    <location>
        <begin position="739"/>
        <end position="914"/>
    </location>
</feature>
<organism evidence="2 3">
    <name type="scientific">Dendryphion nanum</name>
    <dbReference type="NCBI Taxonomy" id="256645"/>
    <lineage>
        <taxon>Eukaryota</taxon>
        <taxon>Fungi</taxon>
        <taxon>Dikarya</taxon>
        <taxon>Ascomycota</taxon>
        <taxon>Pezizomycotina</taxon>
        <taxon>Dothideomycetes</taxon>
        <taxon>Pleosporomycetidae</taxon>
        <taxon>Pleosporales</taxon>
        <taxon>Torulaceae</taxon>
        <taxon>Dendryphion</taxon>
    </lineage>
</organism>
<evidence type="ECO:0000313" key="3">
    <source>
        <dbReference type="Proteomes" id="UP000700596"/>
    </source>
</evidence>
<keyword evidence="3" id="KW-1185">Reference proteome</keyword>
<dbReference type="EMBL" id="JAGMWT010000015">
    <property type="protein sequence ID" value="KAH7115932.1"/>
    <property type="molecule type" value="Genomic_DNA"/>
</dbReference>
<evidence type="ECO:0000313" key="2">
    <source>
        <dbReference type="EMBL" id="KAH7115932.1"/>
    </source>
</evidence>
<feature type="compositionally biased region" description="Basic residues" evidence="1">
    <location>
        <begin position="159"/>
        <end position="168"/>
    </location>
</feature>
<dbReference type="AlphaFoldDB" id="A0A9P9DBI9"/>
<protein>
    <submittedName>
        <fullName evidence="2">Uncharacterized protein</fullName>
    </submittedName>
</protein>
<dbReference type="OrthoDB" id="4152802at2759"/>
<feature type="region of interest" description="Disordered" evidence="1">
    <location>
        <begin position="691"/>
        <end position="713"/>
    </location>
</feature>
<feature type="compositionally biased region" description="Basic residues" evidence="1">
    <location>
        <begin position="700"/>
        <end position="709"/>
    </location>
</feature>
<accession>A0A9P9DBI9</accession>
<feature type="region of interest" description="Disordered" evidence="1">
    <location>
        <begin position="261"/>
        <end position="426"/>
    </location>
</feature>
<sequence length="914" mass="100094">MPKLWFGRRRKPAKLKEGPSTGVTEGNRPVAASDLELPNNDALKKTPSRRSSRRKRTSSRSTASMRDPEKTSPTLPPVDPPFARHSQHNRPQGSVEDITALPFSKRLEQSPHLRPITQEHGIPYNFQSGSHASLSTPRERGKLQRPQSLRKSVNESTLVRRKSSKKRPHDSVREEEIRAMSMPLPQKRPAGNSGGMLRRESKKVKGGLNRHFERPTSNISLPVEESIHSSMSGSSETRAWRVSALDMFSPRPTVRCSVGSQYYYTGAGPSPTSDKGKNDSRRDRHLVTSRDGKEEGGRRSNRIDDLADTLDAGALRDILERDKRRRDKKRKQEEERLRRRLERRAEREREIERSGHQASTPHDDTAAAAAAAAAAATAATAPDHHIESNSAVGLGIGRDVSTPMEDVRPTTPPQPKPAHIQNPETPTLASSYHEYSQLPTPLETPTVADAQAVRYSRASVSPTPHAHGHARESSNVSQMPELLSETIARETPVQSVEFSRDLNSSGTLHAVETTDTAATTSRKGSFGGWARRRSSEGRHMGVFAALFRRGKRNSQDQGQGRTTPSEVSFSNTSRESMSRQPLPAHLVAPTASSQQVHVIRRPSSVPRRTMSKFREDLPEFPLSPPDSRVQSPELTSTAASAIATRRRSQPLSDVHVGAESPATGARTDSPVSPGVPSTNIMSQSLASVDSEGSWLSGKPVQRRSNKSHLRSSVGSLSAINKRNEEFNNSYEELGIPDDEYFRRLTPQPDERRRSITSADMLARKASSTAMAAVEGGDSDHEDAAAGSSEAPNGTIAERPSQEEERVVSSVGRQPTIIHRQPRVKSTEGLLSYFEADKPSTEEKSAEAEAAAEQESPTSESGSVLLQRARSVDLGKHHSRQLSAGSAKLLSIPAKRSSADPKRASLGSQTVLSQE</sequence>
<feature type="region of interest" description="Disordered" evidence="1">
    <location>
        <begin position="546"/>
        <end position="581"/>
    </location>
</feature>
<feature type="region of interest" description="Disordered" evidence="1">
    <location>
        <begin position="615"/>
        <end position="677"/>
    </location>
</feature>
<name>A0A9P9DBI9_9PLEO</name>
<feature type="compositionally biased region" description="Basic residues" evidence="1">
    <location>
        <begin position="1"/>
        <end position="13"/>
    </location>
</feature>
<feature type="region of interest" description="Disordered" evidence="1">
    <location>
        <begin position="457"/>
        <end position="533"/>
    </location>
</feature>
<feature type="compositionally biased region" description="Polar residues" evidence="1">
    <location>
        <begin position="492"/>
        <end position="523"/>
    </location>
</feature>